<dbReference type="OrthoDB" id="60092at2759"/>
<keyword evidence="3" id="KW-1185">Reference proteome</keyword>
<evidence type="ECO:0000313" key="2">
    <source>
        <dbReference type="EMBL" id="KIM83218.1"/>
    </source>
</evidence>
<dbReference type="PANTHER" id="PTHR15237:SF0">
    <property type="entry name" value="CELL CYCLE CHECKPOINT CONTROL PROTEIN"/>
    <property type="match status" value="1"/>
</dbReference>
<protein>
    <recommendedName>
        <fullName evidence="4">DNA repair protein rad9</fullName>
    </recommendedName>
</protein>
<dbReference type="InterPro" id="IPR007268">
    <property type="entry name" value="Rad9/Ddc1"/>
</dbReference>
<organism evidence="2 3">
    <name type="scientific">Piloderma croceum (strain F 1598)</name>
    <dbReference type="NCBI Taxonomy" id="765440"/>
    <lineage>
        <taxon>Eukaryota</taxon>
        <taxon>Fungi</taxon>
        <taxon>Dikarya</taxon>
        <taxon>Basidiomycota</taxon>
        <taxon>Agaricomycotina</taxon>
        <taxon>Agaricomycetes</taxon>
        <taxon>Agaricomycetidae</taxon>
        <taxon>Atheliales</taxon>
        <taxon>Atheliaceae</taxon>
        <taxon>Piloderma</taxon>
    </lineage>
</organism>
<dbReference type="Proteomes" id="UP000054166">
    <property type="component" value="Unassembled WGS sequence"/>
</dbReference>
<dbReference type="GO" id="GO:0006281">
    <property type="term" value="P:DNA repair"/>
    <property type="evidence" value="ECO:0007669"/>
    <property type="project" value="TreeGrafter"/>
</dbReference>
<dbReference type="HOGENOM" id="CLU_035915_0_0_1"/>
<dbReference type="Pfam" id="PF04139">
    <property type="entry name" value="Rad9"/>
    <property type="match status" value="1"/>
</dbReference>
<dbReference type="AlphaFoldDB" id="A0A0C3BAB6"/>
<reference evidence="3" key="2">
    <citation type="submission" date="2015-01" db="EMBL/GenBank/DDBJ databases">
        <title>Evolutionary Origins and Diversification of the Mycorrhizal Mutualists.</title>
        <authorList>
            <consortium name="DOE Joint Genome Institute"/>
            <consortium name="Mycorrhizal Genomics Consortium"/>
            <person name="Kohler A."/>
            <person name="Kuo A."/>
            <person name="Nagy L.G."/>
            <person name="Floudas D."/>
            <person name="Copeland A."/>
            <person name="Barry K.W."/>
            <person name="Cichocki N."/>
            <person name="Veneault-Fourrey C."/>
            <person name="LaButti K."/>
            <person name="Lindquist E.A."/>
            <person name="Lipzen A."/>
            <person name="Lundell T."/>
            <person name="Morin E."/>
            <person name="Murat C."/>
            <person name="Riley R."/>
            <person name="Ohm R."/>
            <person name="Sun H."/>
            <person name="Tunlid A."/>
            <person name="Henrissat B."/>
            <person name="Grigoriev I.V."/>
            <person name="Hibbett D.S."/>
            <person name="Martin F."/>
        </authorList>
    </citation>
    <scope>NUCLEOTIDE SEQUENCE [LARGE SCALE GENOMIC DNA]</scope>
    <source>
        <strain evidence="3">F 1598</strain>
    </source>
</reference>
<evidence type="ECO:0000313" key="3">
    <source>
        <dbReference type="Proteomes" id="UP000054166"/>
    </source>
</evidence>
<feature type="region of interest" description="Disordered" evidence="1">
    <location>
        <begin position="480"/>
        <end position="508"/>
    </location>
</feature>
<dbReference type="PANTHER" id="PTHR15237">
    <property type="entry name" value="DNA REPAIR PROTEIN RAD9"/>
    <property type="match status" value="1"/>
</dbReference>
<name>A0A0C3BAB6_PILCF</name>
<dbReference type="SUPFAM" id="SSF55979">
    <property type="entry name" value="DNA clamp"/>
    <property type="match status" value="1"/>
</dbReference>
<dbReference type="STRING" id="765440.A0A0C3BAB6"/>
<feature type="compositionally biased region" description="Basic and acidic residues" evidence="1">
    <location>
        <begin position="329"/>
        <end position="346"/>
    </location>
</feature>
<feature type="compositionally biased region" description="Polar residues" evidence="1">
    <location>
        <begin position="307"/>
        <end position="324"/>
    </location>
</feature>
<evidence type="ECO:0008006" key="4">
    <source>
        <dbReference type="Google" id="ProtNLM"/>
    </source>
</evidence>
<dbReference type="FunCoup" id="A0A0C3BAB6">
    <property type="interactions" value="354"/>
</dbReference>
<dbReference type="EMBL" id="KN832991">
    <property type="protein sequence ID" value="KIM83218.1"/>
    <property type="molecule type" value="Genomic_DNA"/>
</dbReference>
<dbReference type="GO" id="GO:0030896">
    <property type="term" value="C:checkpoint clamp complex"/>
    <property type="evidence" value="ECO:0007669"/>
    <property type="project" value="InterPro"/>
</dbReference>
<evidence type="ECO:0000256" key="1">
    <source>
        <dbReference type="SAM" id="MobiDB-lite"/>
    </source>
</evidence>
<dbReference type="GO" id="GO:0071479">
    <property type="term" value="P:cellular response to ionizing radiation"/>
    <property type="evidence" value="ECO:0007669"/>
    <property type="project" value="TreeGrafter"/>
</dbReference>
<accession>A0A0C3BAB6</accession>
<dbReference type="GO" id="GO:0031573">
    <property type="term" value="P:mitotic intra-S DNA damage checkpoint signaling"/>
    <property type="evidence" value="ECO:0007669"/>
    <property type="project" value="TreeGrafter"/>
</dbReference>
<dbReference type="InterPro" id="IPR046938">
    <property type="entry name" value="DNA_clamp_sf"/>
</dbReference>
<dbReference type="Gene3D" id="3.70.10.10">
    <property type="match status" value="1"/>
</dbReference>
<sequence length="534" mass="58353">MQASLDALGLKPFIRALTCLSKYGDNLTISATADNISLAATNSSLTAYCRFKYGRQFFSRYHVGDRHLSRMAMADEAEETLTVTGQLLTKSLLSILKHRTIEKTVDRCELSIVEGVLPAQGADHDEWDEDRDSLESKLIVRLHCKHGVVKTHRLLLLTPTSLSAPGIPDGSNESRLTIGPKQLRDMLEHFPSAKGGKSDPQLMWSFGDTEVQLKSCETSIDSKGKSQLSTELTISAEEFDVYDIYSSPITIAFHLREFNATIAFAESMSFPLDLRFTDPASPLFIDIESDNSETLFVISTSQVGANAGVPSQAQSNTGHNSGSVNRKRMREDDNENRNEDDNHNTEEGASTHGPVPRSRPKEKEKIKKPMKAVQRADPASVALALANSSRPGTVRGSMPPPNSIPFRPLSQTPVFSQISNKNNGRDPLFLPGSQLSVADEEAIRDSGLGIESMGADELEALLEGDGEEVAFDFGSQRGMSQMNSGEHGGDTNMDDAMEGEEGRGTGDSFDVIEDMEMEATQAEGAKLFRPLFED</sequence>
<feature type="region of interest" description="Disordered" evidence="1">
    <location>
        <begin position="307"/>
        <end position="379"/>
    </location>
</feature>
<dbReference type="InParanoid" id="A0A0C3BAB6"/>
<proteinExistence type="predicted"/>
<reference evidence="2 3" key="1">
    <citation type="submission" date="2014-04" db="EMBL/GenBank/DDBJ databases">
        <authorList>
            <consortium name="DOE Joint Genome Institute"/>
            <person name="Kuo A."/>
            <person name="Tarkka M."/>
            <person name="Buscot F."/>
            <person name="Kohler A."/>
            <person name="Nagy L.G."/>
            <person name="Floudas D."/>
            <person name="Copeland A."/>
            <person name="Barry K.W."/>
            <person name="Cichocki N."/>
            <person name="Veneault-Fourrey C."/>
            <person name="LaButti K."/>
            <person name="Lindquist E.A."/>
            <person name="Lipzen A."/>
            <person name="Lundell T."/>
            <person name="Morin E."/>
            <person name="Murat C."/>
            <person name="Sun H."/>
            <person name="Tunlid A."/>
            <person name="Henrissat B."/>
            <person name="Grigoriev I.V."/>
            <person name="Hibbett D.S."/>
            <person name="Martin F."/>
            <person name="Nordberg H.P."/>
            <person name="Cantor M.N."/>
            <person name="Hua S.X."/>
        </authorList>
    </citation>
    <scope>NUCLEOTIDE SEQUENCE [LARGE SCALE GENOMIC DNA]</scope>
    <source>
        <strain evidence="2 3">F 1598</strain>
    </source>
</reference>
<gene>
    <name evidence="2" type="ORF">PILCRDRAFT_819454</name>
</gene>
<dbReference type="GO" id="GO:0000076">
    <property type="term" value="P:DNA replication checkpoint signaling"/>
    <property type="evidence" value="ECO:0007669"/>
    <property type="project" value="TreeGrafter"/>
</dbReference>